<dbReference type="PROSITE" id="PS51257">
    <property type="entry name" value="PROKAR_LIPOPROTEIN"/>
    <property type="match status" value="1"/>
</dbReference>
<proteinExistence type="predicted"/>
<keyword evidence="1" id="KW-0812">Transmembrane</keyword>
<accession>A0A0G1CX84</accession>
<name>A0A0G1CX84_9BACT</name>
<reference evidence="2 3" key="1">
    <citation type="journal article" date="2015" name="Nature">
        <title>rRNA introns, odd ribosomes, and small enigmatic genomes across a large radiation of phyla.</title>
        <authorList>
            <person name="Brown C.T."/>
            <person name="Hug L.A."/>
            <person name="Thomas B.C."/>
            <person name="Sharon I."/>
            <person name="Castelle C.J."/>
            <person name="Singh A."/>
            <person name="Wilkins M.J."/>
            <person name="Williams K.H."/>
            <person name="Banfield J.F."/>
        </authorList>
    </citation>
    <scope>NUCLEOTIDE SEQUENCE [LARGE SCALE GENOMIC DNA]</scope>
</reference>
<feature type="transmembrane region" description="Helical" evidence="1">
    <location>
        <begin position="50"/>
        <end position="66"/>
    </location>
</feature>
<evidence type="ECO:0000313" key="3">
    <source>
        <dbReference type="Proteomes" id="UP000034669"/>
    </source>
</evidence>
<sequence length="73" mass="8639">MKPQDIAFIIVVMVLIALRRPNYFIYAGLSCLALAIPLFTLWVFFTAQHLVWYAGFFFLLFILFSLRRQHKVQ</sequence>
<evidence type="ECO:0000313" key="2">
    <source>
        <dbReference type="EMBL" id="KKS90129.1"/>
    </source>
</evidence>
<dbReference type="EMBL" id="LCFI01000008">
    <property type="protein sequence ID" value="KKS90129.1"/>
    <property type="molecule type" value="Genomic_DNA"/>
</dbReference>
<comment type="caution">
    <text evidence="2">The sequence shown here is derived from an EMBL/GenBank/DDBJ whole genome shotgun (WGS) entry which is preliminary data.</text>
</comment>
<dbReference type="Proteomes" id="UP000034669">
    <property type="component" value="Unassembled WGS sequence"/>
</dbReference>
<evidence type="ECO:0000256" key="1">
    <source>
        <dbReference type="SAM" id="Phobius"/>
    </source>
</evidence>
<keyword evidence="1" id="KW-1133">Transmembrane helix</keyword>
<feature type="transmembrane region" description="Helical" evidence="1">
    <location>
        <begin position="23"/>
        <end position="44"/>
    </location>
</feature>
<keyword evidence="1" id="KW-0472">Membrane</keyword>
<organism evidence="2 3">
    <name type="scientific">Candidatus Woesebacteria bacterium GW2011_GWA1_43_12</name>
    <dbReference type="NCBI Taxonomy" id="1618557"/>
    <lineage>
        <taxon>Bacteria</taxon>
        <taxon>Candidatus Woeseibacteriota</taxon>
    </lineage>
</organism>
<dbReference type="AlphaFoldDB" id="A0A0G1CX84"/>
<protein>
    <submittedName>
        <fullName evidence="2">Uncharacterized protein</fullName>
    </submittedName>
</protein>
<gene>
    <name evidence="2" type="ORF">UV66_C0008G0004</name>
</gene>